<keyword evidence="5" id="KW-0349">Heme</keyword>
<dbReference type="Gene3D" id="1.10.1130.10">
    <property type="entry name" value="Flavocytochrome C3, Chain A"/>
    <property type="match status" value="1"/>
</dbReference>
<keyword evidence="6" id="KW-0479">Metal-binding</keyword>
<evidence type="ECO:0000256" key="9">
    <source>
        <dbReference type="ARBA" id="ARBA00022982"/>
    </source>
</evidence>
<comment type="similarity">
    <text evidence="2">Belongs to the NapB family.</text>
</comment>
<evidence type="ECO:0000256" key="3">
    <source>
        <dbReference type="ARBA" id="ARBA00013773"/>
    </source>
</evidence>
<keyword evidence="8" id="KW-0574">Periplasm</keyword>
<evidence type="ECO:0000256" key="11">
    <source>
        <dbReference type="ARBA" id="ARBA00031832"/>
    </source>
</evidence>
<sequence length="144" mass="16307">MKKFLLIVLSVSLLGIGVGAVAWAEVLTLRGANPLDANAEQFDRRKQTIIEGKFERSWKLQPPSIPHKVEKDEINLQVNTCLRCHSAENYKKEKATKVGDSHFINAKGVKTEKIDPRRYNCDQCHTPLLNVKPLIENTFQTVKP</sequence>
<evidence type="ECO:0000313" key="12">
    <source>
        <dbReference type="EMBL" id="VAW17768.1"/>
    </source>
</evidence>
<dbReference type="PIRSF" id="PIRSF006105">
    <property type="entry name" value="NapB"/>
    <property type="match status" value="1"/>
</dbReference>
<name>A0A3B0TIK5_9ZZZZ</name>
<keyword evidence="9" id="KW-0249">Electron transport</keyword>
<dbReference type="GO" id="GO:0042597">
    <property type="term" value="C:periplasmic space"/>
    <property type="evidence" value="ECO:0007669"/>
    <property type="project" value="UniProtKB-SubCell"/>
</dbReference>
<evidence type="ECO:0000256" key="4">
    <source>
        <dbReference type="ARBA" id="ARBA00022448"/>
    </source>
</evidence>
<keyword evidence="7" id="KW-0732">Signal</keyword>
<dbReference type="InterPro" id="IPR005591">
    <property type="entry name" value="NapB"/>
</dbReference>
<dbReference type="PANTHER" id="PTHR38604">
    <property type="entry name" value="PERIPLASMIC NITRATE REDUCTASE, ELECTRON TRANSFER SUBUNIT"/>
    <property type="match status" value="1"/>
</dbReference>
<reference evidence="12" key="1">
    <citation type="submission" date="2018-06" db="EMBL/GenBank/DDBJ databases">
        <authorList>
            <person name="Zhirakovskaya E."/>
        </authorList>
    </citation>
    <scope>NUCLEOTIDE SEQUENCE</scope>
</reference>
<dbReference type="InterPro" id="IPR036280">
    <property type="entry name" value="Multihaem_cyt_sf"/>
</dbReference>
<accession>A0A3B0TIK5</accession>
<dbReference type="GO" id="GO:0046872">
    <property type="term" value="F:metal ion binding"/>
    <property type="evidence" value="ECO:0007669"/>
    <property type="project" value="UniProtKB-KW"/>
</dbReference>
<evidence type="ECO:0000256" key="6">
    <source>
        <dbReference type="ARBA" id="ARBA00022723"/>
    </source>
</evidence>
<dbReference type="EMBL" id="UOEM01000108">
    <property type="protein sequence ID" value="VAW17768.1"/>
    <property type="molecule type" value="Genomic_DNA"/>
</dbReference>
<evidence type="ECO:0000256" key="10">
    <source>
        <dbReference type="ARBA" id="ARBA00023004"/>
    </source>
</evidence>
<dbReference type="AlphaFoldDB" id="A0A3B0TIK5"/>
<gene>
    <name evidence="12" type="ORF">MNBD_ALPHA09-329</name>
</gene>
<organism evidence="12">
    <name type="scientific">hydrothermal vent metagenome</name>
    <dbReference type="NCBI Taxonomy" id="652676"/>
    <lineage>
        <taxon>unclassified sequences</taxon>
        <taxon>metagenomes</taxon>
        <taxon>ecological metagenomes</taxon>
    </lineage>
</organism>
<dbReference type="PANTHER" id="PTHR38604:SF1">
    <property type="entry name" value="PERIPLASMIC NITRATE REDUCTASE, ELECTRON TRANSFER SUBUNIT"/>
    <property type="match status" value="1"/>
</dbReference>
<keyword evidence="4" id="KW-0813">Transport</keyword>
<evidence type="ECO:0000256" key="1">
    <source>
        <dbReference type="ARBA" id="ARBA00004418"/>
    </source>
</evidence>
<evidence type="ECO:0000256" key="5">
    <source>
        <dbReference type="ARBA" id="ARBA00022617"/>
    </source>
</evidence>
<evidence type="ECO:0000256" key="7">
    <source>
        <dbReference type="ARBA" id="ARBA00022729"/>
    </source>
</evidence>
<dbReference type="SUPFAM" id="SSF48695">
    <property type="entry name" value="Multiheme cytochromes"/>
    <property type="match status" value="1"/>
</dbReference>
<keyword evidence="10" id="KW-0408">Iron</keyword>
<evidence type="ECO:0000256" key="2">
    <source>
        <dbReference type="ARBA" id="ARBA00007368"/>
    </source>
</evidence>
<protein>
    <recommendedName>
        <fullName evidence="3">Periplasmic nitrate reductase, electron transfer subunit</fullName>
    </recommendedName>
    <alternativeName>
        <fullName evidence="11">Diheme cytochrome c NapB</fullName>
    </alternativeName>
</protein>
<dbReference type="GO" id="GO:0009061">
    <property type="term" value="P:anaerobic respiration"/>
    <property type="evidence" value="ECO:0007669"/>
    <property type="project" value="InterPro"/>
</dbReference>
<evidence type="ECO:0000256" key="8">
    <source>
        <dbReference type="ARBA" id="ARBA00022764"/>
    </source>
</evidence>
<comment type="subcellular location">
    <subcellularLocation>
        <location evidence="1">Periplasm</location>
    </subcellularLocation>
</comment>
<dbReference type="Pfam" id="PF03892">
    <property type="entry name" value="NapB"/>
    <property type="match status" value="1"/>
</dbReference>
<proteinExistence type="inferred from homology"/>